<dbReference type="GO" id="GO:0032549">
    <property type="term" value="F:ribonucleoside binding"/>
    <property type="evidence" value="ECO:0007669"/>
    <property type="project" value="InterPro"/>
</dbReference>
<evidence type="ECO:0000256" key="4">
    <source>
        <dbReference type="ARBA" id="ARBA00023163"/>
    </source>
</evidence>
<dbReference type="PROSITE" id="PS01166">
    <property type="entry name" value="RNA_POL_BETA"/>
    <property type="match status" value="1"/>
</dbReference>
<name>A0A2H0VDY3_9BACT</name>
<organism evidence="16 17">
    <name type="scientific">Candidatus Doudnabacteria bacterium CG10_big_fil_rev_8_21_14_0_10_41_10</name>
    <dbReference type="NCBI Taxonomy" id="1974551"/>
    <lineage>
        <taxon>Bacteria</taxon>
        <taxon>Candidatus Doudnaibacteriota</taxon>
    </lineage>
</organism>
<dbReference type="Pfam" id="PF04563">
    <property type="entry name" value="RNA_pol_Rpb2_1"/>
    <property type="match status" value="1"/>
</dbReference>
<keyword evidence="3 6" id="KW-0548">Nucleotidyltransferase</keyword>
<comment type="catalytic activity">
    <reaction evidence="5 6 8">
        <text>RNA(n) + a ribonucleoside 5'-triphosphate = RNA(n+1) + diphosphate</text>
        <dbReference type="Rhea" id="RHEA:21248"/>
        <dbReference type="Rhea" id="RHEA-COMP:14527"/>
        <dbReference type="Rhea" id="RHEA-COMP:17342"/>
        <dbReference type="ChEBI" id="CHEBI:33019"/>
        <dbReference type="ChEBI" id="CHEBI:61557"/>
        <dbReference type="ChEBI" id="CHEBI:140395"/>
        <dbReference type="EC" id="2.7.7.6"/>
    </reaction>
</comment>
<evidence type="ECO:0000259" key="12">
    <source>
        <dbReference type="Pfam" id="PF04561"/>
    </source>
</evidence>
<keyword evidence="4 6" id="KW-0804">Transcription</keyword>
<dbReference type="InterPro" id="IPR037033">
    <property type="entry name" value="DNA-dir_RNAP_su2_hyb_sf"/>
</dbReference>
<accession>A0A2H0VDY3</accession>
<dbReference type="NCBIfam" id="NF001616">
    <property type="entry name" value="PRK00405.1"/>
    <property type="match status" value="1"/>
</dbReference>
<dbReference type="InterPro" id="IPR019462">
    <property type="entry name" value="DNA-dir_RNA_pol_bsu_external_1"/>
</dbReference>
<feature type="domain" description="RNA polymerase Rpb2" evidence="14">
    <location>
        <begin position="404"/>
        <end position="471"/>
    </location>
</feature>
<evidence type="ECO:0000256" key="7">
    <source>
        <dbReference type="RuleBase" id="RU000434"/>
    </source>
</evidence>
<dbReference type="InterPro" id="IPR015712">
    <property type="entry name" value="DNA-dir_RNA_pol_su2"/>
</dbReference>
<dbReference type="GO" id="GO:0006351">
    <property type="term" value="P:DNA-templated transcription"/>
    <property type="evidence" value="ECO:0007669"/>
    <property type="project" value="UniProtKB-UniRule"/>
</dbReference>
<evidence type="ECO:0000259" key="10">
    <source>
        <dbReference type="Pfam" id="PF00562"/>
    </source>
</evidence>
<dbReference type="InterPro" id="IPR007644">
    <property type="entry name" value="RNA_pol_bsu_protrusion"/>
</dbReference>
<comment type="similarity">
    <text evidence="6 7">Belongs to the RNA polymerase beta chain family.</text>
</comment>
<dbReference type="InterPro" id="IPR037034">
    <property type="entry name" value="RNA_pol_Rpb2_2_sf"/>
</dbReference>
<dbReference type="Pfam" id="PF10385">
    <property type="entry name" value="RNA_pol_Rpb2_45"/>
    <property type="match status" value="1"/>
</dbReference>
<dbReference type="EC" id="2.7.7.6" evidence="6 8"/>
<dbReference type="GO" id="GO:0000428">
    <property type="term" value="C:DNA-directed RNA polymerase complex"/>
    <property type="evidence" value="ECO:0007669"/>
    <property type="project" value="UniProtKB-KW"/>
</dbReference>
<dbReference type="InterPro" id="IPR014724">
    <property type="entry name" value="RNA_pol_RPB2_OB-fold"/>
</dbReference>
<evidence type="ECO:0000313" key="17">
    <source>
        <dbReference type="Proteomes" id="UP000230557"/>
    </source>
</evidence>
<dbReference type="Gene3D" id="2.40.50.100">
    <property type="match status" value="1"/>
</dbReference>
<reference evidence="17" key="1">
    <citation type="submission" date="2017-09" db="EMBL/GenBank/DDBJ databases">
        <title>Depth-based differentiation of microbial function through sediment-hosted aquifers and enrichment of novel symbionts in the deep terrestrial subsurface.</title>
        <authorList>
            <person name="Probst A.J."/>
            <person name="Ladd B."/>
            <person name="Jarett J.K."/>
            <person name="Geller-Mcgrath D.E."/>
            <person name="Sieber C.M.K."/>
            <person name="Emerson J.B."/>
            <person name="Anantharaman K."/>
            <person name="Thomas B.C."/>
            <person name="Malmstrom R."/>
            <person name="Stieglmeier M."/>
            <person name="Klingl A."/>
            <person name="Woyke T."/>
            <person name="Ryan C.M."/>
            <person name="Banfield J.F."/>
        </authorList>
    </citation>
    <scope>NUCLEOTIDE SEQUENCE [LARGE SCALE GENOMIC DNA]</scope>
</reference>
<evidence type="ECO:0000256" key="6">
    <source>
        <dbReference type="HAMAP-Rule" id="MF_01321"/>
    </source>
</evidence>
<dbReference type="Gene3D" id="3.90.1110.10">
    <property type="entry name" value="RNA polymerase Rpb2, domain 2"/>
    <property type="match status" value="1"/>
</dbReference>
<feature type="domain" description="RNA polymerase Rpb2" evidence="12">
    <location>
        <begin position="158"/>
        <end position="345"/>
    </location>
</feature>
<dbReference type="Gene3D" id="3.90.1100.10">
    <property type="match status" value="2"/>
</dbReference>
<evidence type="ECO:0000259" key="13">
    <source>
        <dbReference type="Pfam" id="PF04563"/>
    </source>
</evidence>
<keyword evidence="2 6" id="KW-0808">Transferase</keyword>
<protein>
    <recommendedName>
        <fullName evidence="6 8">DNA-directed RNA polymerase subunit beta</fullName>
        <shortName evidence="6">RNAP subunit beta</shortName>
        <ecNumber evidence="6 8">2.7.7.6</ecNumber>
    </recommendedName>
    <alternativeName>
        <fullName evidence="6">RNA polymerase subunit beta</fullName>
    </alternativeName>
    <alternativeName>
        <fullName evidence="6">Transcriptase subunit beta</fullName>
    </alternativeName>
</protein>
<dbReference type="Proteomes" id="UP000230557">
    <property type="component" value="Unassembled WGS sequence"/>
</dbReference>
<dbReference type="HAMAP" id="MF_01321">
    <property type="entry name" value="RNApol_bact_RpoB"/>
    <property type="match status" value="1"/>
</dbReference>
<evidence type="ECO:0000256" key="5">
    <source>
        <dbReference type="ARBA" id="ARBA00048552"/>
    </source>
</evidence>
<dbReference type="InterPro" id="IPR010243">
    <property type="entry name" value="RNA_pol_bsu_bac"/>
</dbReference>
<keyword evidence="1 6" id="KW-0240">DNA-directed RNA polymerase</keyword>
<evidence type="ECO:0000259" key="15">
    <source>
        <dbReference type="Pfam" id="PF10385"/>
    </source>
</evidence>
<dbReference type="Gene3D" id="3.90.1800.10">
    <property type="entry name" value="RNA polymerase alpha subunit dimerisation domain"/>
    <property type="match status" value="1"/>
</dbReference>
<comment type="caution">
    <text evidence="16">The sequence shown here is derived from an EMBL/GenBank/DDBJ whole genome shotgun (WGS) entry which is preliminary data.</text>
</comment>
<evidence type="ECO:0000259" key="11">
    <source>
        <dbReference type="Pfam" id="PF04560"/>
    </source>
</evidence>
<dbReference type="GO" id="GO:0003677">
    <property type="term" value="F:DNA binding"/>
    <property type="evidence" value="ECO:0007669"/>
    <property type="project" value="UniProtKB-UniRule"/>
</dbReference>
<dbReference type="Pfam" id="PF04561">
    <property type="entry name" value="RNA_pol_Rpb2_2"/>
    <property type="match status" value="1"/>
</dbReference>
<evidence type="ECO:0000256" key="9">
    <source>
        <dbReference type="SAM" id="MobiDB-lite"/>
    </source>
</evidence>
<dbReference type="AlphaFoldDB" id="A0A2H0VDY3"/>
<proteinExistence type="inferred from homology"/>
<evidence type="ECO:0000313" key="16">
    <source>
        <dbReference type="EMBL" id="PIR97305.1"/>
    </source>
</evidence>
<dbReference type="Pfam" id="PF04560">
    <property type="entry name" value="RNA_pol_Rpb2_7"/>
    <property type="match status" value="1"/>
</dbReference>
<dbReference type="CDD" id="cd00653">
    <property type="entry name" value="RNA_pol_B_RPB2"/>
    <property type="match status" value="1"/>
</dbReference>
<feature type="domain" description="RNA polymerase Rpb2" evidence="11">
    <location>
        <begin position="1050"/>
        <end position="1124"/>
    </location>
</feature>
<dbReference type="InterPro" id="IPR007121">
    <property type="entry name" value="RNA_pol_bsu_CS"/>
</dbReference>
<evidence type="ECO:0000256" key="3">
    <source>
        <dbReference type="ARBA" id="ARBA00022695"/>
    </source>
</evidence>
<dbReference type="Gene3D" id="2.30.150.10">
    <property type="entry name" value="DNA-directed RNA polymerase, beta subunit, external 1 domain"/>
    <property type="match status" value="1"/>
</dbReference>
<evidence type="ECO:0000256" key="8">
    <source>
        <dbReference type="RuleBase" id="RU363031"/>
    </source>
</evidence>
<comment type="function">
    <text evidence="6 8">DNA-dependent RNA polymerase catalyzes the transcription of DNA into RNA using the four ribonucleoside triphosphates as substrates.</text>
</comment>
<dbReference type="GO" id="GO:0003899">
    <property type="term" value="F:DNA-directed RNA polymerase activity"/>
    <property type="evidence" value="ECO:0007669"/>
    <property type="project" value="UniProtKB-UniRule"/>
</dbReference>
<dbReference type="InterPro" id="IPR007642">
    <property type="entry name" value="RNA_pol_Rpb2_2"/>
</dbReference>
<dbReference type="InterPro" id="IPR007645">
    <property type="entry name" value="RNA_pol_Rpb2_3"/>
</dbReference>
<evidence type="ECO:0000259" key="14">
    <source>
        <dbReference type="Pfam" id="PF04565"/>
    </source>
</evidence>
<dbReference type="EMBL" id="PFAJ01000029">
    <property type="protein sequence ID" value="PIR97305.1"/>
    <property type="molecule type" value="Genomic_DNA"/>
</dbReference>
<comment type="subunit">
    <text evidence="6 8">The RNAP catalytic core consists of 2 alpha, 1 beta, 1 beta' and 1 omega subunit. When a sigma factor is associated with the core the holoenzyme is formed, which can initiate transcription.</text>
</comment>
<dbReference type="InterPro" id="IPR042107">
    <property type="entry name" value="DNA-dir_RNA_pol_bsu_ext_1_sf"/>
</dbReference>
<gene>
    <name evidence="6" type="primary">rpoB</name>
    <name evidence="16" type="ORF">COT91_02110</name>
</gene>
<evidence type="ECO:0000256" key="2">
    <source>
        <dbReference type="ARBA" id="ARBA00022679"/>
    </source>
</evidence>
<dbReference type="Pfam" id="PF04565">
    <property type="entry name" value="RNA_pol_Rpb2_3"/>
    <property type="match status" value="1"/>
</dbReference>
<feature type="domain" description="DNA-directed RNA polymerase beta subunit external 1" evidence="15">
    <location>
        <begin position="541"/>
        <end position="601"/>
    </location>
</feature>
<sequence length="1171" mass="130806">MSSKPRASYNNLIPSGQLISKIQKSARDKRKFFTKIHEALPLGNLIEIQTQSYRWFFESGLKDLFGELGITQDFTGKTLDLSFGDHYLDQPKHDEKTARERNTTYEAPLYVSVKLKNKVTGKIKTQDVYLGDFPLMTNRGTFVINGVERVVVSQLIKSPGVFFSADRSRGRKQYGAKIIPNRGAWLELDTDANGVIGVKIDRKRRVPVTALLRVFGFETNEEILKQFTDIDTNPDTRYIQNTLDKDISKNSDEGFIEVYRRIRPGDLATADNARSLITAMFFNIQRYDLSEVGRFKFNQRLNIKDRDDKILSKEDLVKAIREIIVLNNTQGEVDDIDHLANRRVRAVGELIQSKFRVGLARMVRIARDRMSLADLETVNPAQLIHVRPIVAVIQEFFSSSQLSQFMDQTNPLAELEHKRRLSAMGPGGLSRERAGFEVRDVHHSHYGRLCPITTPEGPNIGLVAHLASYAHLNKFGFLETPYVKIEKIVNNNSKELIDKFSLEDLINPDDNSVIVKAGGKITADIAQKISSKVKLEKIRIKPKITGKIEYLDAFAEEKAIIGPATIPYNKEGYFLEERSSVRVRGVPGMSETNNIDYLDVSPKQIISITTSLIPFLEHDDANRALMGSNMQRQAVSCIRPQAPIVGTGVEEKAAFDSGQVVICENDGVISSVTGDRIIVLEDKGKKTEYGLKKFVRSNTSTCINQRPLVDRGERVLRGQVIADGAATDKGELALGQNLLVAFMSWEGGNYEDAILISSRLVEDDRYTSIHIEDFKIDVRDTKLGPEVVTRDIPNVGDDKLKDLDENGVVRIGAQVRAGDILVGKITPKGETDLTAEEKLLRVIFGEKSRDVKDTSLTLPHGEYGKVVAIQEFSRDRGDKLPAGVIRSIQVSVAVLRKVSVGDKMAGRHGNKGVISRVIPVEDMPFLKDGRSIDIILNPLGIVSRMNLGQVLETHLGLAAETLGYKAASPALDGVDEKDIKKELKAAGYSESGKMMLTNGKTGETFNEPVTVGYVYMMKLHHLVDDKMHARSTGPYSLITQQPLGGKAQFGGQRFGEMEVWALEGYGAAHTLQEMLTIKSDDVVGRSKTYEAIVKGEPIRKPNVPESFRVLVKELQSLGMEVDLIGHEEEVDRTGEIHELTTPEEQEKVDKIVAEENEKRKEKERRKEKTKQ</sequence>
<dbReference type="InterPro" id="IPR007641">
    <property type="entry name" value="RNA_pol_Rpb2_7"/>
</dbReference>
<feature type="domain" description="RNA polymerase beta subunit protrusion" evidence="13">
    <location>
        <begin position="45"/>
        <end position="389"/>
    </location>
</feature>
<evidence type="ECO:0000256" key="1">
    <source>
        <dbReference type="ARBA" id="ARBA00022478"/>
    </source>
</evidence>
<dbReference type="Gene3D" id="2.40.270.10">
    <property type="entry name" value="DNA-directed RNA polymerase, subunit 2, domain 6"/>
    <property type="match status" value="2"/>
</dbReference>
<feature type="region of interest" description="Disordered" evidence="9">
    <location>
        <begin position="1128"/>
        <end position="1171"/>
    </location>
</feature>
<dbReference type="FunFam" id="3.90.1800.10:FF:000001">
    <property type="entry name" value="DNA-directed RNA polymerase subunit beta"/>
    <property type="match status" value="1"/>
</dbReference>
<dbReference type="PANTHER" id="PTHR20856">
    <property type="entry name" value="DNA-DIRECTED RNA POLYMERASE I SUBUNIT 2"/>
    <property type="match status" value="1"/>
</dbReference>
<dbReference type="InterPro" id="IPR007120">
    <property type="entry name" value="DNA-dir_RNAP_su2_dom"/>
</dbReference>
<feature type="domain" description="DNA-directed RNA polymerase subunit 2 hybrid-binding" evidence="10">
    <location>
        <begin position="663"/>
        <end position="1048"/>
    </location>
</feature>
<dbReference type="Gene3D" id="2.40.50.150">
    <property type="match status" value="1"/>
</dbReference>
<dbReference type="Pfam" id="PF00562">
    <property type="entry name" value="RNA_pol_Rpb2_6"/>
    <property type="match status" value="1"/>
</dbReference>
<dbReference type="SUPFAM" id="SSF64484">
    <property type="entry name" value="beta and beta-prime subunits of DNA dependent RNA-polymerase"/>
    <property type="match status" value="1"/>
</dbReference>